<dbReference type="Pfam" id="PF00106">
    <property type="entry name" value="adh_short"/>
    <property type="match status" value="1"/>
</dbReference>
<dbReference type="PANTHER" id="PTHR43008:SF4">
    <property type="entry name" value="CHAIN DEHYDROGENASE, PUTATIVE (AFU_ORTHOLOGUE AFUA_4G08710)-RELATED"/>
    <property type="match status" value="1"/>
</dbReference>
<dbReference type="EMBL" id="JARVKF010000020">
    <property type="protein sequence ID" value="KAK9425336.1"/>
    <property type="molecule type" value="Genomic_DNA"/>
</dbReference>
<dbReference type="InterPro" id="IPR002347">
    <property type="entry name" value="SDR_fam"/>
</dbReference>
<dbReference type="Proteomes" id="UP001408356">
    <property type="component" value="Unassembled WGS sequence"/>
</dbReference>
<comment type="caution">
    <text evidence="3">The sequence shown here is derived from an EMBL/GenBank/DDBJ whole genome shotgun (WGS) entry which is preliminary data.</text>
</comment>
<organism evidence="3 4">
    <name type="scientific">Seiridium unicorne</name>
    <dbReference type="NCBI Taxonomy" id="138068"/>
    <lineage>
        <taxon>Eukaryota</taxon>
        <taxon>Fungi</taxon>
        <taxon>Dikarya</taxon>
        <taxon>Ascomycota</taxon>
        <taxon>Pezizomycotina</taxon>
        <taxon>Sordariomycetes</taxon>
        <taxon>Xylariomycetidae</taxon>
        <taxon>Amphisphaeriales</taxon>
        <taxon>Sporocadaceae</taxon>
        <taxon>Seiridium</taxon>
    </lineage>
</organism>
<keyword evidence="4" id="KW-1185">Reference proteome</keyword>
<evidence type="ECO:0000313" key="4">
    <source>
        <dbReference type="Proteomes" id="UP001408356"/>
    </source>
</evidence>
<evidence type="ECO:0000256" key="1">
    <source>
        <dbReference type="ARBA" id="ARBA00006484"/>
    </source>
</evidence>
<comment type="similarity">
    <text evidence="1">Belongs to the short-chain dehydrogenases/reductases (SDR) family.</text>
</comment>
<gene>
    <name evidence="3" type="ORF">SUNI508_13137</name>
</gene>
<dbReference type="PANTHER" id="PTHR43008">
    <property type="entry name" value="BENZIL REDUCTASE"/>
    <property type="match status" value="1"/>
</dbReference>
<proteinExistence type="inferred from homology"/>
<keyword evidence="2" id="KW-0560">Oxidoreductase</keyword>
<dbReference type="InterPro" id="IPR036291">
    <property type="entry name" value="NAD(P)-bd_dom_sf"/>
</dbReference>
<reference evidence="3 4" key="1">
    <citation type="journal article" date="2024" name="J. Plant Pathol.">
        <title>Sequence and assembly of the genome of Seiridium unicorne, isolate CBS 538.82, causal agent of cypress canker disease.</title>
        <authorList>
            <person name="Scali E."/>
            <person name="Rocca G.D."/>
            <person name="Danti R."/>
            <person name="Garbelotto M."/>
            <person name="Barberini S."/>
            <person name="Baroncelli R."/>
            <person name="Emiliani G."/>
        </authorList>
    </citation>
    <scope>NUCLEOTIDE SEQUENCE [LARGE SCALE GENOMIC DNA]</scope>
    <source>
        <strain evidence="3 4">BM-138-508</strain>
    </source>
</reference>
<dbReference type="Gene3D" id="3.40.50.720">
    <property type="entry name" value="NAD(P)-binding Rossmann-like Domain"/>
    <property type="match status" value="1"/>
</dbReference>
<dbReference type="SUPFAM" id="SSF51735">
    <property type="entry name" value="NAD(P)-binding Rossmann-fold domains"/>
    <property type="match status" value="1"/>
</dbReference>
<protein>
    <submittedName>
        <fullName evidence="3">Uncharacterized protein</fullName>
    </submittedName>
</protein>
<name>A0ABR2VFM5_9PEZI</name>
<evidence type="ECO:0000256" key="2">
    <source>
        <dbReference type="ARBA" id="ARBA00023002"/>
    </source>
</evidence>
<sequence>MADQGFKSFTQTWRSEPYHLISPHRPELAASGRNVVVTGAASGIGKAIALAFVQAKAKSVTIIGRRAGRLESAVAELSSEASTTTTVGFQVADLIDSSQVTKAFDAIVAKVGKIDVLVSSAGFKPTSGPIASFDMADVVRTFKVNTYSVLNAVQAFATHNAGPGSALLHVASGTAHMAPVDGEGAYNSSKLAAVKLVDQFAMENLDIHVVNLHPGWVATEMNGMQEEAPDHANLPGRFCLWLASPEAKFLRGKFVWANWDVSELMQKEREIQASDALLRVTLGGLDM</sequence>
<dbReference type="CDD" id="cd05233">
    <property type="entry name" value="SDR_c"/>
    <property type="match status" value="1"/>
</dbReference>
<accession>A0ABR2VFM5</accession>
<evidence type="ECO:0000313" key="3">
    <source>
        <dbReference type="EMBL" id="KAK9425336.1"/>
    </source>
</evidence>
<dbReference type="PRINTS" id="PR00081">
    <property type="entry name" value="GDHRDH"/>
</dbReference>